<reference evidence="2" key="2">
    <citation type="submission" date="2020-09" db="EMBL/GenBank/DDBJ databases">
        <authorList>
            <person name="Sun Q."/>
            <person name="Zhou Y."/>
        </authorList>
    </citation>
    <scope>NUCLEOTIDE SEQUENCE</scope>
    <source>
        <strain evidence="2">CGMCC 1.12426</strain>
    </source>
</reference>
<dbReference type="AlphaFoldDB" id="A0A916TLT7"/>
<evidence type="ECO:0000256" key="1">
    <source>
        <dbReference type="SAM" id="MobiDB-lite"/>
    </source>
</evidence>
<feature type="region of interest" description="Disordered" evidence="1">
    <location>
        <begin position="92"/>
        <end position="111"/>
    </location>
</feature>
<comment type="caution">
    <text evidence="2">The sequence shown here is derived from an EMBL/GenBank/DDBJ whole genome shotgun (WGS) entry which is preliminary data.</text>
</comment>
<gene>
    <name evidence="2" type="ORF">GCM10011316_25650</name>
</gene>
<name>A0A916TLT7_9HYPH</name>
<proteinExistence type="predicted"/>
<sequence>MKHGSVDIENCPVSEEVLRQLTAETLSQATEQARRLPSPQRSQLAVYCYRRAHLRPLGLAVAADCTREGLIKEAGYAGNIIHQQAAERLGLPGADASLPRHGKRPVSLSRV</sequence>
<organism evidence="2 3">
    <name type="scientific">Roseibium aquae</name>
    <dbReference type="NCBI Taxonomy" id="1323746"/>
    <lineage>
        <taxon>Bacteria</taxon>
        <taxon>Pseudomonadati</taxon>
        <taxon>Pseudomonadota</taxon>
        <taxon>Alphaproteobacteria</taxon>
        <taxon>Hyphomicrobiales</taxon>
        <taxon>Stappiaceae</taxon>
        <taxon>Roseibium</taxon>
    </lineage>
</organism>
<evidence type="ECO:0000313" key="3">
    <source>
        <dbReference type="Proteomes" id="UP000605148"/>
    </source>
</evidence>
<protein>
    <submittedName>
        <fullName evidence="2">Uncharacterized protein</fullName>
    </submittedName>
</protein>
<keyword evidence="3" id="KW-1185">Reference proteome</keyword>
<accession>A0A916TLT7</accession>
<dbReference type="Proteomes" id="UP000605148">
    <property type="component" value="Unassembled WGS sequence"/>
</dbReference>
<dbReference type="EMBL" id="BMFA01000007">
    <property type="protein sequence ID" value="GGB52485.1"/>
    <property type="molecule type" value="Genomic_DNA"/>
</dbReference>
<reference evidence="2" key="1">
    <citation type="journal article" date="2014" name="Int. J. Syst. Evol. Microbiol.">
        <title>Complete genome sequence of Corynebacterium casei LMG S-19264T (=DSM 44701T), isolated from a smear-ripened cheese.</title>
        <authorList>
            <consortium name="US DOE Joint Genome Institute (JGI-PGF)"/>
            <person name="Walter F."/>
            <person name="Albersmeier A."/>
            <person name="Kalinowski J."/>
            <person name="Ruckert C."/>
        </authorList>
    </citation>
    <scope>NUCLEOTIDE SEQUENCE</scope>
    <source>
        <strain evidence="2">CGMCC 1.12426</strain>
    </source>
</reference>
<evidence type="ECO:0000313" key="2">
    <source>
        <dbReference type="EMBL" id="GGB52485.1"/>
    </source>
</evidence>